<comment type="subcellular location">
    <subcellularLocation>
        <location evidence="1">Cytoplasm</location>
    </subcellularLocation>
</comment>
<proteinExistence type="inferred from homology"/>
<protein>
    <submittedName>
        <fullName evidence="7">Phosphocarrier protein</fullName>
    </submittedName>
</protein>
<keyword evidence="3" id="KW-0963">Cytoplasm</keyword>
<dbReference type="PROSITE" id="PS51350">
    <property type="entry name" value="PTS_HPR_DOM"/>
    <property type="match status" value="1"/>
</dbReference>
<feature type="domain" description="HPr" evidence="6">
    <location>
        <begin position="18"/>
        <end position="105"/>
    </location>
</feature>
<dbReference type="PANTHER" id="PTHR33705">
    <property type="entry name" value="PHOSPHOCARRIER PROTEIN HPR"/>
    <property type="match status" value="1"/>
</dbReference>
<dbReference type="InterPro" id="IPR000032">
    <property type="entry name" value="HPr-like"/>
</dbReference>
<dbReference type="InterPro" id="IPR002114">
    <property type="entry name" value="PTS_HPr_Ser_P_site"/>
</dbReference>
<comment type="similarity">
    <text evidence="2">Belongs to the HPr family.</text>
</comment>
<dbReference type="AlphaFoldDB" id="A0A498BQN9"/>
<gene>
    <name evidence="7" type="ORF">DFR31_2722</name>
</gene>
<dbReference type="GO" id="GO:0005737">
    <property type="term" value="C:cytoplasm"/>
    <property type="evidence" value="ECO:0007669"/>
    <property type="project" value="UniProtKB-SubCell"/>
</dbReference>
<dbReference type="PANTHER" id="PTHR33705:SF2">
    <property type="entry name" value="PHOSPHOCARRIER PROTEIN NPR"/>
    <property type="match status" value="1"/>
</dbReference>
<dbReference type="Gene3D" id="3.30.1340.10">
    <property type="entry name" value="HPr-like"/>
    <property type="match status" value="1"/>
</dbReference>
<dbReference type="PRINTS" id="PR00107">
    <property type="entry name" value="PHOSPHOCPHPR"/>
</dbReference>
<evidence type="ECO:0000259" key="6">
    <source>
        <dbReference type="PROSITE" id="PS51350"/>
    </source>
</evidence>
<evidence type="ECO:0000256" key="4">
    <source>
        <dbReference type="ARBA" id="ARBA00022683"/>
    </source>
</evidence>
<evidence type="ECO:0000256" key="1">
    <source>
        <dbReference type="ARBA" id="ARBA00004496"/>
    </source>
</evidence>
<dbReference type="CDD" id="cd00367">
    <property type="entry name" value="PTS-HPr_like"/>
    <property type="match status" value="1"/>
</dbReference>
<keyword evidence="8" id="KW-1185">Reference proteome</keyword>
<comment type="caution">
    <text evidence="7">The sequence shown here is derived from an EMBL/GenBank/DDBJ whole genome shotgun (WGS) entry which is preliminary data.</text>
</comment>
<evidence type="ECO:0000256" key="3">
    <source>
        <dbReference type="ARBA" id="ARBA00022490"/>
    </source>
</evidence>
<dbReference type="GO" id="GO:0009401">
    <property type="term" value="P:phosphoenolpyruvate-dependent sugar phosphotransferase system"/>
    <property type="evidence" value="ECO:0007669"/>
    <property type="project" value="UniProtKB-KW"/>
</dbReference>
<dbReference type="SUPFAM" id="SSF55594">
    <property type="entry name" value="HPr-like"/>
    <property type="match status" value="1"/>
</dbReference>
<evidence type="ECO:0000256" key="5">
    <source>
        <dbReference type="SAM" id="MobiDB-lite"/>
    </source>
</evidence>
<dbReference type="PROSITE" id="PS00589">
    <property type="entry name" value="PTS_HPR_SER"/>
    <property type="match status" value="1"/>
</dbReference>
<dbReference type="EMBL" id="RCDA01000008">
    <property type="protein sequence ID" value="RLK46275.1"/>
    <property type="molecule type" value="Genomic_DNA"/>
</dbReference>
<evidence type="ECO:0000313" key="7">
    <source>
        <dbReference type="EMBL" id="RLK46275.1"/>
    </source>
</evidence>
<dbReference type="InterPro" id="IPR035895">
    <property type="entry name" value="HPr-like_sf"/>
</dbReference>
<dbReference type="Proteomes" id="UP000275461">
    <property type="component" value="Unassembled WGS sequence"/>
</dbReference>
<keyword evidence="4" id="KW-0598">Phosphotransferase system</keyword>
<name>A0A498BQN9_9GAMM</name>
<dbReference type="NCBIfam" id="TIGR01003">
    <property type="entry name" value="PTS_HPr_family"/>
    <property type="match status" value="1"/>
</dbReference>
<sequence length="118" mass="12468">MSCQSGSNPQERHGITTVPSEELDIVNKLGLHARAAGRFSALASEYPCTIRVTRGERTVDGKSVMGLMMLAAGCGSRIQVEADGEQAEEALTALRDLVADGFGEGTGPQRSHDTPSDH</sequence>
<evidence type="ECO:0000256" key="2">
    <source>
        <dbReference type="ARBA" id="ARBA00010736"/>
    </source>
</evidence>
<evidence type="ECO:0000313" key="8">
    <source>
        <dbReference type="Proteomes" id="UP000275461"/>
    </source>
</evidence>
<reference evidence="7 8" key="1">
    <citation type="submission" date="2018-10" db="EMBL/GenBank/DDBJ databases">
        <title>Genomic Encyclopedia of Type Strains, Phase IV (KMG-IV): sequencing the most valuable type-strain genomes for metagenomic binning, comparative biology and taxonomic classification.</title>
        <authorList>
            <person name="Goeker M."/>
        </authorList>
    </citation>
    <scope>NUCLEOTIDE SEQUENCE [LARGE SCALE GENOMIC DNA]</scope>
    <source>
        <strain evidence="7 8">DSM 12769</strain>
    </source>
</reference>
<accession>A0A498BQN9</accession>
<feature type="region of interest" description="Disordered" evidence="5">
    <location>
        <begin position="98"/>
        <end position="118"/>
    </location>
</feature>
<dbReference type="InterPro" id="IPR050399">
    <property type="entry name" value="HPr"/>
</dbReference>
<organism evidence="7 8">
    <name type="scientific">Alkalispirillum mobile</name>
    <dbReference type="NCBI Taxonomy" id="85925"/>
    <lineage>
        <taxon>Bacteria</taxon>
        <taxon>Pseudomonadati</taxon>
        <taxon>Pseudomonadota</taxon>
        <taxon>Gammaproteobacteria</taxon>
        <taxon>Chromatiales</taxon>
        <taxon>Ectothiorhodospiraceae</taxon>
        <taxon>Alkalispirillum</taxon>
    </lineage>
</organism>
<dbReference type="Pfam" id="PF00381">
    <property type="entry name" value="PTS-HPr"/>
    <property type="match status" value="1"/>
</dbReference>